<dbReference type="EMBL" id="KE561050">
    <property type="protein sequence ID" value="EPZ33552.1"/>
    <property type="molecule type" value="Genomic_DNA"/>
</dbReference>
<organism evidence="2 4">
    <name type="scientific">Rozella allomycis (strain CSF55)</name>
    <dbReference type="NCBI Taxonomy" id="988480"/>
    <lineage>
        <taxon>Eukaryota</taxon>
        <taxon>Fungi</taxon>
        <taxon>Fungi incertae sedis</taxon>
        <taxon>Cryptomycota</taxon>
        <taxon>Cryptomycota incertae sedis</taxon>
        <taxon>Rozella</taxon>
    </lineage>
</organism>
<dbReference type="Proteomes" id="UP000281549">
    <property type="component" value="Unassembled WGS sequence"/>
</dbReference>
<evidence type="ECO:0000313" key="5">
    <source>
        <dbReference type="Proteomes" id="UP000281549"/>
    </source>
</evidence>
<proteinExistence type="predicted"/>
<dbReference type="OrthoDB" id="10264196at2759"/>
<gene>
    <name evidence="2" type="ORF">O9G_005817</name>
    <name evidence="3" type="ORF">ROZALSC1DRAFT_27540</name>
</gene>
<accession>A0A075AXV2</accession>
<dbReference type="PANTHER" id="PTHR10146:SF14">
    <property type="entry name" value="PYRIDOXAL PHOSPHATE HOMEOSTASIS PROTEIN"/>
    <property type="match status" value="1"/>
</dbReference>
<evidence type="ECO:0000313" key="2">
    <source>
        <dbReference type="EMBL" id="EPZ33552.1"/>
    </source>
</evidence>
<dbReference type="InterPro" id="IPR029066">
    <property type="entry name" value="PLP-binding_barrel"/>
</dbReference>
<evidence type="ECO:0000313" key="3">
    <source>
        <dbReference type="EMBL" id="RKP21022.1"/>
    </source>
</evidence>
<protein>
    <submittedName>
        <fullName evidence="2">UPF0001 domain-containing protein</fullName>
    </submittedName>
</protein>
<dbReference type="SUPFAM" id="SSF51419">
    <property type="entry name" value="PLP-binding barrel"/>
    <property type="match status" value="1"/>
</dbReference>
<dbReference type="AlphaFoldDB" id="A0A075AXV2"/>
<dbReference type="STRING" id="988480.A0A075AXV2"/>
<dbReference type="EMBL" id="ML004997">
    <property type="protein sequence ID" value="RKP21022.1"/>
    <property type="molecule type" value="Genomic_DNA"/>
</dbReference>
<dbReference type="InterPro" id="IPR011078">
    <property type="entry name" value="PyrdxlP_homeostasis"/>
</dbReference>
<dbReference type="HOGENOM" id="CLU_2293281_0_0_1"/>
<evidence type="ECO:0000256" key="1">
    <source>
        <dbReference type="ARBA" id="ARBA00022898"/>
    </source>
</evidence>
<dbReference type="GO" id="GO:0030170">
    <property type="term" value="F:pyridoxal phosphate binding"/>
    <property type="evidence" value="ECO:0007669"/>
    <property type="project" value="InterPro"/>
</dbReference>
<keyword evidence="4" id="KW-1185">Reference proteome</keyword>
<reference evidence="5" key="2">
    <citation type="journal article" date="2018" name="Nat. Microbiol.">
        <title>Leveraging single-cell genomics to expand the fungal tree of life.</title>
        <authorList>
            <person name="Ahrendt S.R."/>
            <person name="Quandt C.A."/>
            <person name="Ciobanu D."/>
            <person name="Clum A."/>
            <person name="Salamov A."/>
            <person name="Andreopoulos B."/>
            <person name="Cheng J.F."/>
            <person name="Woyke T."/>
            <person name="Pelin A."/>
            <person name="Henrissat B."/>
            <person name="Reynolds N.K."/>
            <person name="Benny G.L."/>
            <person name="Smith M.E."/>
            <person name="James T.Y."/>
            <person name="Grigoriev I.V."/>
        </authorList>
    </citation>
    <scope>NUCLEOTIDE SEQUENCE [LARGE SCALE GENOMIC DNA]</scope>
    <source>
        <strain evidence="5">CSF55</strain>
    </source>
</reference>
<dbReference type="PANTHER" id="PTHR10146">
    <property type="entry name" value="PROLINE SYNTHETASE CO-TRANSCRIBED BACTERIAL HOMOLOG PROTEIN"/>
    <property type="match status" value="1"/>
</dbReference>
<dbReference type="Gene3D" id="3.20.20.10">
    <property type="entry name" value="Alanine racemase"/>
    <property type="match status" value="1"/>
</dbReference>
<dbReference type="Proteomes" id="UP000030755">
    <property type="component" value="Unassembled WGS sequence"/>
</dbReference>
<reference evidence="3" key="3">
    <citation type="submission" date="2018-08" db="EMBL/GenBank/DDBJ databases">
        <title>Leveraging single-cell genomics to expand the Fungal Tree of Life.</title>
        <authorList>
            <consortium name="DOE Joint Genome Institute"/>
            <person name="Ahrendt S.R."/>
            <person name="Quandt C.A."/>
            <person name="Ciobanu D."/>
            <person name="Clum A."/>
            <person name="Salamov A."/>
            <person name="Andreopoulos B."/>
            <person name="Cheng J.-F."/>
            <person name="Woyke T."/>
            <person name="Pelin A."/>
            <person name="Henrissat B."/>
            <person name="Reynolds N."/>
            <person name="Benny G.L."/>
            <person name="Smith M.E."/>
            <person name="James T.Y."/>
            <person name="Grigoriev I.V."/>
        </authorList>
    </citation>
    <scope>NUCLEOTIDE SEQUENCE</scope>
    <source>
        <strain evidence="3">CSF55</strain>
    </source>
</reference>
<keyword evidence="1" id="KW-0663">Pyridoxal phosphate</keyword>
<sequence>MLLREFIEKFLQFPKLEMSVEGYKQVLSKIISKSVNKSVRLVAVSKTKSFEDILRIYEQGQRDFGENYLVEKSAELPRDIRWHYIGAIQQNKIKQLVKIMI</sequence>
<name>A0A075AXV2_ROZAC</name>
<evidence type="ECO:0000313" key="4">
    <source>
        <dbReference type="Proteomes" id="UP000030755"/>
    </source>
</evidence>
<reference evidence="2 4" key="1">
    <citation type="journal article" date="2013" name="Curr. Biol.">
        <title>Shared signatures of parasitism and phylogenomics unite Cryptomycota and microsporidia.</title>
        <authorList>
            <person name="James T.Y."/>
            <person name="Pelin A."/>
            <person name="Bonen L."/>
            <person name="Ahrendt S."/>
            <person name="Sain D."/>
            <person name="Corradi N."/>
            <person name="Stajich J.E."/>
        </authorList>
    </citation>
    <scope>NUCLEOTIDE SEQUENCE [LARGE SCALE GENOMIC DNA]</scope>
    <source>
        <strain evidence="2 4">CSF55</strain>
        <strain evidence="2 4">CSF55</strain>
    </source>
</reference>